<evidence type="ECO:0000256" key="2">
    <source>
        <dbReference type="ARBA" id="ARBA00023136"/>
    </source>
</evidence>
<evidence type="ECO:0000256" key="1">
    <source>
        <dbReference type="ARBA" id="ARBA00004442"/>
    </source>
</evidence>
<keyword evidence="7" id="KW-0675">Receptor</keyword>
<evidence type="ECO:0000259" key="5">
    <source>
        <dbReference type="Pfam" id="PF00593"/>
    </source>
</evidence>
<dbReference type="InterPro" id="IPR010104">
    <property type="entry name" value="TonB_rcpt_bac"/>
</dbReference>
<keyword evidence="2 4" id="KW-0472">Membrane</keyword>
<dbReference type="InterPro" id="IPR000531">
    <property type="entry name" value="Beta-barrel_TonB"/>
</dbReference>
<feature type="domain" description="TonB-dependent receptor plug" evidence="6">
    <location>
        <begin position="28"/>
        <end position="126"/>
    </location>
</feature>
<evidence type="ECO:0000313" key="7">
    <source>
        <dbReference type="EMBL" id="TQV67349.1"/>
    </source>
</evidence>
<keyword evidence="8" id="KW-1185">Reference proteome</keyword>
<dbReference type="GO" id="GO:0009279">
    <property type="term" value="C:cell outer membrane"/>
    <property type="evidence" value="ECO:0007669"/>
    <property type="project" value="UniProtKB-SubCell"/>
</dbReference>
<dbReference type="PANTHER" id="PTHR40980:SF3">
    <property type="entry name" value="TONB-DEPENDENT RECEPTOR-LIKE BETA-BARREL DOMAIN-CONTAINING PROTEIN"/>
    <property type="match status" value="1"/>
</dbReference>
<name>A0A545SQV7_9GAMM</name>
<evidence type="ECO:0000259" key="6">
    <source>
        <dbReference type="Pfam" id="PF07715"/>
    </source>
</evidence>
<dbReference type="Pfam" id="PF00593">
    <property type="entry name" value="TonB_dep_Rec_b-barrel"/>
    <property type="match status" value="1"/>
</dbReference>
<comment type="similarity">
    <text evidence="4">Belongs to the TonB-dependent receptor family.</text>
</comment>
<organism evidence="7 8">
    <name type="scientific">Exilibacterium tricleocarpae</name>
    <dbReference type="NCBI Taxonomy" id="2591008"/>
    <lineage>
        <taxon>Bacteria</taxon>
        <taxon>Pseudomonadati</taxon>
        <taxon>Pseudomonadota</taxon>
        <taxon>Gammaproteobacteria</taxon>
        <taxon>Cellvibrionales</taxon>
        <taxon>Cellvibrionaceae</taxon>
        <taxon>Exilibacterium</taxon>
    </lineage>
</organism>
<evidence type="ECO:0000256" key="4">
    <source>
        <dbReference type="RuleBase" id="RU003357"/>
    </source>
</evidence>
<evidence type="ECO:0000256" key="3">
    <source>
        <dbReference type="ARBA" id="ARBA00023237"/>
    </source>
</evidence>
<sequence>MSADLIEEVTVYGLRSSILDSVQAKRRADTIADLVDAGALASLPDQSIADALGRIPGVTTVRDSGQSSQLNIRGMNGDFIQTTLNGREQASTSGYTESTRWMAFDQYPAELITQAAVYKSPKASHLEGGVAATVELKTANPLEAEKDHNFAANARYSYNDAADDVGADDTGERLSFSYQGKFLDGMLGVGVGYSRLVQPNNFEGARAGADSKNGYTNADINGDGVAEDRAQSFQFQAGTGNDTRDGYLATVVFQPNDTIKAQFDYFKSEFESEDFRHGITVSGMQDAVDPAFYEILNPTISGGAVTGATIAINDPKSRNDSFPWFETRSEDQSTQADSDSYGLNVQWQLSDRASLTFDIARSEGTKTRKDRLASMHAYEFGGTATALDEDGNPDEREIYQELSGQTFTYRMNGDEIPTATFNTDFTDLNRMRLSRYEEYPHTYTDEIDSYQVDFALDVEWNFVSSIEMGVRYSERTFDSRRGTFLYGARDGQFNVVGADGRWDQYCADNLSQIDCVPQALNGFVSVGSVQGAPDHLVADLDALANAVFGPGNFEGQQVFSRDWTFVESGALDEDVFAYYLMANIDTEIAGIPVTGNFGVRVVETDVKASGVQNVGFDEDGNGLGVPITDDAGVTRTNYDYVSYGPEYTDTLPSINLNFELSEQDQIRFAAAKVLGRPPVGQLKGGAGSWVSGNDGDIYNVWSKGSPFLDPFRATQAEVSYEHYFDDGGAATVAVFWKDIETLVEDANFGPDDEWPGINVPDGFSQGEYQTKVNSEDGGYIRGIELATTKTFSNLPGIFAGLGLTASYSYTESETEVSGGGLFSGETLPLPGLSENVWSTTLFWDIGNFSTHFNVRYRDEYVLNMAVPGSSTPIFAKEYTTMDAQASYSFDNGFDMVFQVNNLTDEPNISSFGNGSVLGEYREFGRQFYVGLNYKY</sequence>
<feature type="domain" description="TonB-dependent receptor-like beta-barrel" evidence="5">
    <location>
        <begin position="420"/>
        <end position="902"/>
    </location>
</feature>
<dbReference type="OrthoDB" id="8727862at2"/>
<dbReference type="NCBIfam" id="TIGR01782">
    <property type="entry name" value="TonB-Xanth-Caul"/>
    <property type="match status" value="1"/>
</dbReference>
<dbReference type="Proteomes" id="UP000319732">
    <property type="component" value="Unassembled WGS sequence"/>
</dbReference>
<comment type="caution">
    <text evidence="7">The sequence shown here is derived from an EMBL/GenBank/DDBJ whole genome shotgun (WGS) entry which is preliminary data.</text>
</comment>
<protein>
    <submittedName>
        <fullName evidence="7">TonB-dependent receptor</fullName>
    </submittedName>
</protein>
<dbReference type="EMBL" id="VHSG01000035">
    <property type="protein sequence ID" value="TQV67349.1"/>
    <property type="molecule type" value="Genomic_DNA"/>
</dbReference>
<proteinExistence type="inferred from homology"/>
<dbReference type="SUPFAM" id="SSF56935">
    <property type="entry name" value="Porins"/>
    <property type="match status" value="1"/>
</dbReference>
<dbReference type="Gene3D" id="2.170.130.10">
    <property type="entry name" value="TonB-dependent receptor, plug domain"/>
    <property type="match status" value="1"/>
</dbReference>
<comment type="subcellular location">
    <subcellularLocation>
        <location evidence="1 4">Cell outer membrane</location>
    </subcellularLocation>
</comment>
<keyword evidence="4" id="KW-0798">TonB box</keyword>
<dbReference type="Pfam" id="PF07715">
    <property type="entry name" value="Plug"/>
    <property type="match status" value="1"/>
</dbReference>
<accession>A0A545SQV7</accession>
<dbReference type="Gene3D" id="2.40.170.20">
    <property type="entry name" value="TonB-dependent receptor, beta-barrel domain"/>
    <property type="match status" value="1"/>
</dbReference>
<dbReference type="PANTHER" id="PTHR40980">
    <property type="entry name" value="PLUG DOMAIN-CONTAINING PROTEIN"/>
    <property type="match status" value="1"/>
</dbReference>
<dbReference type="AlphaFoldDB" id="A0A545SQV7"/>
<evidence type="ECO:0000313" key="8">
    <source>
        <dbReference type="Proteomes" id="UP000319732"/>
    </source>
</evidence>
<dbReference type="InterPro" id="IPR012910">
    <property type="entry name" value="Plug_dom"/>
</dbReference>
<gene>
    <name evidence="7" type="ORF">FKG94_25795</name>
</gene>
<reference evidence="7 8" key="1">
    <citation type="submission" date="2019-06" db="EMBL/GenBank/DDBJ databases">
        <title>Whole genome sequence for Cellvibrionaceae sp. R142.</title>
        <authorList>
            <person name="Wang G."/>
        </authorList>
    </citation>
    <scope>NUCLEOTIDE SEQUENCE [LARGE SCALE GENOMIC DNA]</scope>
    <source>
        <strain evidence="7 8">R142</strain>
    </source>
</reference>
<dbReference type="InterPro" id="IPR036942">
    <property type="entry name" value="Beta-barrel_TonB_sf"/>
</dbReference>
<keyword evidence="3" id="KW-0998">Cell outer membrane</keyword>
<dbReference type="InterPro" id="IPR037066">
    <property type="entry name" value="Plug_dom_sf"/>
</dbReference>